<sequence length="48" mass="5693">MQNSELSSKPLDKDDWRKNVSTFQTKLTQHKGLDEAPERQVKTSFMRR</sequence>
<dbReference type="Proteomes" id="UP001607151">
    <property type="component" value="Unassembled WGS sequence"/>
</dbReference>
<dbReference type="RefSeq" id="WP_162598334.1">
    <property type="nucleotide sequence ID" value="NZ_AP018685.1"/>
</dbReference>
<comment type="caution">
    <text evidence="2">The sequence shown here is derived from an EMBL/GenBank/DDBJ whole genome shotgun (WGS) entry which is preliminary data.</text>
</comment>
<keyword evidence="3" id="KW-1185">Reference proteome</keyword>
<organism evidence="2 3">
    <name type="scientific">Vibrio rumoiensis</name>
    <dbReference type="NCBI Taxonomy" id="76258"/>
    <lineage>
        <taxon>Bacteria</taxon>
        <taxon>Pseudomonadati</taxon>
        <taxon>Pseudomonadota</taxon>
        <taxon>Gammaproteobacteria</taxon>
        <taxon>Vibrionales</taxon>
        <taxon>Vibrionaceae</taxon>
        <taxon>Vibrio</taxon>
    </lineage>
</organism>
<reference evidence="2 3" key="1">
    <citation type="submission" date="2024-10" db="EMBL/GenBank/DDBJ databases">
        <authorList>
            <person name="Yibar A."/>
            <person name="Saticioglu I.B."/>
            <person name="Duman M."/>
            <person name="Ajmi N."/>
            <person name="Gurler F."/>
            <person name="Ay H."/>
            <person name="Onuk E."/>
            <person name="Guler S."/>
            <person name="Romalde J.L."/>
        </authorList>
    </citation>
    <scope>NUCLEOTIDE SEQUENCE [LARGE SCALE GENOMIC DNA]</scope>
    <source>
        <strain evidence="2 3">14-MA-B</strain>
    </source>
</reference>
<evidence type="ECO:0000313" key="2">
    <source>
        <dbReference type="EMBL" id="MFH0265687.1"/>
    </source>
</evidence>
<feature type="compositionally biased region" description="Basic and acidic residues" evidence="1">
    <location>
        <begin position="31"/>
        <end position="41"/>
    </location>
</feature>
<accession>A0ABW7IW44</accession>
<evidence type="ECO:0000256" key="1">
    <source>
        <dbReference type="SAM" id="MobiDB-lite"/>
    </source>
</evidence>
<gene>
    <name evidence="2" type="ORF">ACGRQ9_09385</name>
</gene>
<protein>
    <submittedName>
        <fullName evidence="2">Uncharacterized protein</fullName>
    </submittedName>
</protein>
<proteinExistence type="predicted"/>
<feature type="region of interest" description="Disordered" evidence="1">
    <location>
        <begin position="27"/>
        <end position="48"/>
    </location>
</feature>
<name>A0ABW7IW44_9VIBR</name>
<evidence type="ECO:0000313" key="3">
    <source>
        <dbReference type="Proteomes" id="UP001607151"/>
    </source>
</evidence>
<dbReference type="EMBL" id="JBIHSN010000002">
    <property type="protein sequence ID" value="MFH0265687.1"/>
    <property type="molecule type" value="Genomic_DNA"/>
</dbReference>